<sequence>MQVKFAYAATSNTKGGEASIGVAARAVAGPANETAAIVSLGPAGWMAACPAPLDQDKQNKKQAASRLSDHARPARSHRLVPSRTSAPAIFPTRTGRARMSTRGYGGIFSLSVLPAAQAALEIGATILAGGVRAGKGMPSALDAWRYRAGSQAGSSPACRRQEADFAPHGEARASTLVPEAALAAFDAKKCAASIETPKTLMAMTPTHASARMALITLDVRGDSRDGAITLHDFKDSVRAVLDVVEV</sequence>
<dbReference type="OrthoDB" id="9089034at2"/>
<accession>A0A2N7VDH7</accession>
<organism evidence="2 3">
    <name type="scientific">Trinickia dabaoshanensis</name>
    <dbReference type="NCBI Taxonomy" id="564714"/>
    <lineage>
        <taxon>Bacteria</taxon>
        <taxon>Pseudomonadati</taxon>
        <taxon>Pseudomonadota</taxon>
        <taxon>Betaproteobacteria</taxon>
        <taxon>Burkholderiales</taxon>
        <taxon>Burkholderiaceae</taxon>
        <taxon>Trinickia</taxon>
    </lineage>
</organism>
<reference evidence="2 3" key="1">
    <citation type="submission" date="2018-01" db="EMBL/GenBank/DDBJ databases">
        <title>Whole genome analyses suggest that Burkholderia sensu lato contains two further novel genera in the rhizoxinica-symbiotica group Mycetohabitans gen. nov., and Trinickia gen. nov.: implications for the evolution of diazotrophy and nodulation in the Burkholderiaceae.</title>
        <authorList>
            <person name="Estrada-de los Santos P."/>
            <person name="Palmer M."/>
            <person name="Chavez-Ramirez B."/>
            <person name="Beukes C."/>
            <person name="Steenkamp E.T."/>
            <person name="Hirsch A.M."/>
            <person name="Manyaka P."/>
            <person name="Maluk M."/>
            <person name="Lafos M."/>
            <person name="Crook M."/>
            <person name="Gross E."/>
            <person name="Simon M.F."/>
            <person name="Bueno dos Reis Junior F."/>
            <person name="Poole P.S."/>
            <person name="Venter S.N."/>
            <person name="James E.K."/>
        </authorList>
    </citation>
    <scope>NUCLEOTIDE SEQUENCE [LARGE SCALE GENOMIC DNA]</scope>
    <source>
        <strain evidence="2 3">GIMN1.004</strain>
    </source>
</reference>
<keyword evidence="3" id="KW-1185">Reference proteome</keyword>
<dbReference type="RefSeq" id="WP_102648734.1">
    <property type="nucleotide sequence ID" value="NZ_PNYA01000034.1"/>
</dbReference>
<proteinExistence type="predicted"/>
<comment type="caution">
    <text evidence="2">The sequence shown here is derived from an EMBL/GenBank/DDBJ whole genome shotgun (WGS) entry which is preliminary data.</text>
</comment>
<dbReference type="AlphaFoldDB" id="A0A2N7VDH7"/>
<feature type="region of interest" description="Disordered" evidence="1">
    <location>
        <begin position="55"/>
        <end position="82"/>
    </location>
</feature>
<gene>
    <name evidence="2" type="ORF">C0Z18_28195</name>
</gene>
<evidence type="ECO:0000256" key="1">
    <source>
        <dbReference type="SAM" id="MobiDB-lite"/>
    </source>
</evidence>
<dbReference type="Proteomes" id="UP000235616">
    <property type="component" value="Unassembled WGS sequence"/>
</dbReference>
<protein>
    <submittedName>
        <fullName evidence="2">Uncharacterized protein</fullName>
    </submittedName>
</protein>
<dbReference type="EMBL" id="PNYA01000034">
    <property type="protein sequence ID" value="PMS15202.1"/>
    <property type="molecule type" value="Genomic_DNA"/>
</dbReference>
<evidence type="ECO:0000313" key="2">
    <source>
        <dbReference type="EMBL" id="PMS15202.1"/>
    </source>
</evidence>
<name>A0A2N7VDH7_9BURK</name>
<evidence type="ECO:0000313" key="3">
    <source>
        <dbReference type="Proteomes" id="UP000235616"/>
    </source>
</evidence>